<dbReference type="PANTHER" id="PTHR43576">
    <property type="entry name" value="ALPHA-L-ARABINOFURANOSIDASE C-RELATED"/>
    <property type="match status" value="1"/>
</dbReference>
<dbReference type="SUPFAM" id="SSF51445">
    <property type="entry name" value="(Trans)glycosidases"/>
    <property type="match status" value="1"/>
</dbReference>
<reference evidence="5" key="2">
    <citation type="journal article" date="2024" name="Nature">
        <title>Anoxygenic phototroph of the Chloroflexota uses a type I reaction centre.</title>
        <authorList>
            <person name="Tsuji J.M."/>
            <person name="Shaw N.A."/>
            <person name="Nagashima S."/>
            <person name="Venkiteswaran J.J."/>
            <person name="Schiff S.L."/>
            <person name="Watanabe T."/>
            <person name="Fukui M."/>
            <person name="Hanada S."/>
            <person name="Tank M."/>
            <person name="Neufeld J.D."/>
        </authorList>
    </citation>
    <scope>NUCLEOTIDE SEQUENCE</scope>
    <source>
        <strain evidence="5">L227-S17</strain>
    </source>
</reference>
<sequence>MRNKRFVVFGLFLMLSSIMIGLIAYVFSSNTTETQAATPASNVLTVNNSVVKHDFSSKMLGINMVNWEHAWGKPYPGDVTGLAQALKAAKVGLIRYGGGNWTNTLGWDRSAERTPYTGWPNASSGPYWFQFNPREIDSLAKLAQATGADVLIEVNVSTNNPTMWADMVKYANVEHNYKFKYWEIGNELDLANSTPSPDEYVTRLGQYTDAMMSVDPTISITASAAASPYEATRLGYNDTITTLSQYLTKPYTMVSPKGNKIKALSYHWYQACNSSSATDLQLYQYSGLATNVWRNNYSRIEADLMPPRVINEITHDSIPQGVTELNFDACNFDNPMNGNFLNALWTTDVLGRMAYNGTNFATRWEGYGTQSYGMIYPNDSLNPTQLYARPAYYAYLMYANYFGDQMVESSSNDNARLSVWASRDSTDTTKLKLMVTNISANDLPTTLNTTGFNAGSGSLYQMKSANPTDISVASLTAPATINGTSVNMMNVATSMSSIKPVALAVSGSSLNYTFPAYSTTAIILTSGNVISTPTPTATATAIPTATASATATPTATAPVATATSTPITNTPIPTATATPTTGGQGISTSVTTSKTTVSPGQSVNITTNVKAGSSAAKWLVDTEIYCSSNNVNWTKDFQNYRDSQNFSAGQTLSYTDTWNVPSSHAAAQCIIKVGLFLPGWSGQVSFNDVGTIAVGNTPPVTSTPTPVPTVGGTVGTGLKGEYFDNIDFTNLKLTRVDKTVNFNWGSSSPDPSLGADTFSVRWSGQVLPQFSETYTFYTQSDDGVRLWVNGQLLVDNWTNHASVQNSGTIQLTAGQKYYIRMEYFENTGGAVAKLSWASPSQNKQVIPMNRLFPAAG</sequence>
<dbReference type="RefSeq" id="WP_341468043.1">
    <property type="nucleotide sequence ID" value="NZ_CP128399.1"/>
</dbReference>
<organism evidence="4 6">
    <name type="scientific">Candidatus Chlorohelix allophototropha</name>
    <dbReference type="NCBI Taxonomy" id="3003348"/>
    <lineage>
        <taxon>Bacteria</taxon>
        <taxon>Bacillati</taxon>
        <taxon>Chloroflexota</taxon>
        <taxon>Chloroflexia</taxon>
        <taxon>Candidatus Chloroheliales</taxon>
        <taxon>Candidatus Chloroheliaceae</taxon>
        <taxon>Candidatus Chlorohelix</taxon>
    </lineage>
</organism>
<dbReference type="AlphaFoldDB" id="A0A8T7M221"/>
<dbReference type="InterPro" id="IPR037524">
    <property type="entry name" value="PA14/GLEYA"/>
</dbReference>
<dbReference type="InterPro" id="IPR013783">
    <property type="entry name" value="Ig-like_fold"/>
</dbReference>
<keyword evidence="2" id="KW-1133">Transmembrane helix</keyword>
<dbReference type="EMBL" id="JACATZ010000001">
    <property type="protein sequence ID" value="NWJ44265.1"/>
    <property type="molecule type" value="Genomic_DNA"/>
</dbReference>
<dbReference type="InterPro" id="IPR017853">
    <property type="entry name" value="GH"/>
</dbReference>
<feature type="region of interest" description="Disordered" evidence="1">
    <location>
        <begin position="561"/>
        <end position="594"/>
    </location>
</feature>
<proteinExistence type="predicted"/>
<dbReference type="Proteomes" id="UP000521676">
    <property type="component" value="Unassembled WGS sequence"/>
</dbReference>
<evidence type="ECO:0000313" key="6">
    <source>
        <dbReference type="Proteomes" id="UP000521676"/>
    </source>
</evidence>
<dbReference type="SMART" id="SM00758">
    <property type="entry name" value="PA14"/>
    <property type="match status" value="1"/>
</dbReference>
<name>A0A8T7M221_9CHLR</name>
<dbReference type="Gene3D" id="2.60.40.1180">
    <property type="entry name" value="Golgi alpha-mannosidase II"/>
    <property type="match status" value="1"/>
</dbReference>
<dbReference type="InterPro" id="IPR011658">
    <property type="entry name" value="PA14_dom"/>
</dbReference>
<keyword evidence="7" id="KW-1185">Reference proteome</keyword>
<gene>
    <name evidence="4" type="ORF">HXX08_00155</name>
    <name evidence="5" type="ORF">OZ401_001951</name>
</gene>
<dbReference type="Proteomes" id="UP001431572">
    <property type="component" value="Chromosome 1"/>
</dbReference>
<dbReference type="Gene3D" id="2.60.40.10">
    <property type="entry name" value="Immunoglobulins"/>
    <property type="match status" value="1"/>
</dbReference>
<evidence type="ECO:0000313" key="7">
    <source>
        <dbReference type="Proteomes" id="UP001431572"/>
    </source>
</evidence>
<evidence type="ECO:0000259" key="3">
    <source>
        <dbReference type="PROSITE" id="PS51820"/>
    </source>
</evidence>
<feature type="domain" description="PA14" evidence="3">
    <location>
        <begin position="713"/>
        <end position="850"/>
    </location>
</feature>
<dbReference type="Gene3D" id="3.20.20.80">
    <property type="entry name" value="Glycosidases"/>
    <property type="match status" value="1"/>
</dbReference>
<feature type="transmembrane region" description="Helical" evidence="2">
    <location>
        <begin position="7"/>
        <end position="27"/>
    </location>
</feature>
<dbReference type="Gene3D" id="3.90.182.10">
    <property type="entry name" value="Toxin - Anthrax Protective Antigen,domain 1"/>
    <property type="match status" value="1"/>
</dbReference>
<evidence type="ECO:0000313" key="4">
    <source>
        <dbReference type="EMBL" id="NWJ44265.1"/>
    </source>
</evidence>
<accession>A0A8T7M221</accession>
<keyword evidence="2" id="KW-0472">Membrane</keyword>
<dbReference type="EMBL" id="CP128399">
    <property type="protein sequence ID" value="WJW66162.1"/>
    <property type="molecule type" value="Genomic_DNA"/>
</dbReference>
<dbReference type="PANTHER" id="PTHR43576:SF3">
    <property type="entry name" value="ALPHA-L-ARABINOFURANOSIDASE C"/>
    <property type="match status" value="1"/>
</dbReference>
<dbReference type="SUPFAM" id="SSF56988">
    <property type="entry name" value="Anthrax protective antigen"/>
    <property type="match status" value="1"/>
</dbReference>
<dbReference type="PROSITE" id="PS51820">
    <property type="entry name" value="PA14"/>
    <property type="match status" value="1"/>
</dbReference>
<keyword evidence="2" id="KW-0812">Transmembrane</keyword>
<evidence type="ECO:0000256" key="2">
    <source>
        <dbReference type="SAM" id="Phobius"/>
    </source>
</evidence>
<evidence type="ECO:0000313" key="5">
    <source>
        <dbReference type="EMBL" id="WJW66162.1"/>
    </source>
</evidence>
<evidence type="ECO:0000256" key="1">
    <source>
        <dbReference type="SAM" id="MobiDB-lite"/>
    </source>
</evidence>
<protein>
    <submittedName>
        <fullName evidence="5">PA14 domain-containing protein</fullName>
    </submittedName>
</protein>
<dbReference type="InterPro" id="IPR013780">
    <property type="entry name" value="Glyco_hydro_b"/>
</dbReference>
<reference evidence="4 6" key="1">
    <citation type="submission" date="2020-06" db="EMBL/GenBank/DDBJ databases">
        <title>Anoxygenic phototrophic Chloroflexota member uses a Type I reaction center.</title>
        <authorList>
            <person name="Tsuji J.M."/>
            <person name="Shaw N.A."/>
            <person name="Nagashima S."/>
            <person name="Venkiteswaran J."/>
            <person name="Schiff S.L."/>
            <person name="Hanada S."/>
            <person name="Tank M."/>
            <person name="Neufeld J.D."/>
        </authorList>
    </citation>
    <scope>NUCLEOTIDE SEQUENCE [LARGE SCALE GENOMIC DNA]</scope>
    <source>
        <strain evidence="4">L227-S17</strain>
    </source>
</reference>
<dbReference type="Pfam" id="PF07691">
    <property type="entry name" value="PA14"/>
    <property type="match status" value="1"/>
</dbReference>
<dbReference type="GO" id="GO:0000272">
    <property type="term" value="P:polysaccharide catabolic process"/>
    <property type="evidence" value="ECO:0007669"/>
    <property type="project" value="TreeGrafter"/>
</dbReference>